<keyword evidence="2" id="KW-1185">Reference proteome</keyword>
<dbReference type="EMBL" id="JAEUAK010000021">
    <property type="protein sequence ID" value="MBW9056676.1"/>
    <property type="molecule type" value="Genomic_DNA"/>
</dbReference>
<reference evidence="1 2" key="1">
    <citation type="journal article" date="2021" name="MBio">
        <title>Poor Competitiveness of Bradyrhizobium in Pigeon Pea Root Colonization in Indian Soils.</title>
        <authorList>
            <person name="Chalasani D."/>
            <person name="Basu A."/>
            <person name="Pullabhotla S.V.S.R.N."/>
            <person name="Jorrin B."/>
            <person name="Neal A.L."/>
            <person name="Poole P.S."/>
            <person name="Podile A.R."/>
            <person name="Tkacz A."/>
        </authorList>
    </citation>
    <scope>NUCLEOTIDE SEQUENCE [LARGE SCALE GENOMIC DNA]</scope>
    <source>
        <strain evidence="1 2">HU56</strain>
    </source>
</reference>
<comment type="caution">
    <text evidence="1">The sequence shown here is derived from an EMBL/GenBank/DDBJ whole genome shotgun (WGS) entry which is preliminary data.</text>
</comment>
<organism evidence="1 2">
    <name type="scientific">Rhizobium mesosinicum</name>
    <dbReference type="NCBI Taxonomy" id="335017"/>
    <lineage>
        <taxon>Bacteria</taxon>
        <taxon>Pseudomonadati</taxon>
        <taxon>Pseudomonadota</taxon>
        <taxon>Alphaproteobacteria</taxon>
        <taxon>Hyphomicrobiales</taxon>
        <taxon>Rhizobiaceae</taxon>
        <taxon>Rhizobium/Agrobacterium group</taxon>
        <taxon>Rhizobium</taxon>
    </lineage>
</organism>
<proteinExistence type="predicted"/>
<protein>
    <submittedName>
        <fullName evidence="1">Uncharacterized protein</fullName>
    </submittedName>
</protein>
<dbReference type="RefSeq" id="WP_220338067.1">
    <property type="nucleotide sequence ID" value="NZ_JAEUAK010000021.1"/>
</dbReference>
<evidence type="ECO:0000313" key="2">
    <source>
        <dbReference type="Proteomes" id="UP000717752"/>
    </source>
</evidence>
<sequence>MLQDVLEPNPNLTEEQKSAITQWVAATVGVAVGGQTGGATALDNVNFNYLNHADNDKLNEAKAACTKGDQAACSEKARLESKDQQQQKAYVDCRNTGYSGTGCSMGKVIGTAGETNIRIVVMNVGGSEIRSAYPWP</sequence>
<gene>
    <name evidence="1" type="ORF">JNB85_30125</name>
</gene>
<dbReference type="Proteomes" id="UP000717752">
    <property type="component" value="Unassembled WGS sequence"/>
</dbReference>
<evidence type="ECO:0000313" key="1">
    <source>
        <dbReference type="EMBL" id="MBW9056676.1"/>
    </source>
</evidence>
<name>A0ABS7H3C3_9HYPH</name>
<accession>A0ABS7H3C3</accession>